<gene>
    <name evidence="2" type="ORF">F2Y10_05960</name>
</gene>
<dbReference type="EMBL" id="VVXH01000004">
    <property type="protein sequence ID" value="KAA2379701.1"/>
    <property type="molecule type" value="Genomic_DNA"/>
</dbReference>
<organism evidence="2 3">
    <name type="scientific">Alistipes onderdonkii</name>
    <dbReference type="NCBI Taxonomy" id="328813"/>
    <lineage>
        <taxon>Bacteria</taxon>
        <taxon>Pseudomonadati</taxon>
        <taxon>Bacteroidota</taxon>
        <taxon>Bacteroidia</taxon>
        <taxon>Bacteroidales</taxon>
        <taxon>Rikenellaceae</taxon>
        <taxon>Alistipes</taxon>
    </lineage>
</organism>
<proteinExistence type="predicted"/>
<dbReference type="RefSeq" id="WP_130064835.1">
    <property type="nucleotide sequence ID" value="NZ_JAHOOA010000003.1"/>
</dbReference>
<comment type="caution">
    <text evidence="2">The sequence shown here is derived from an EMBL/GenBank/DDBJ whole genome shotgun (WGS) entry which is preliminary data.</text>
</comment>
<reference evidence="2 3" key="1">
    <citation type="journal article" date="2019" name="Nat. Med.">
        <title>A library of human gut bacterial isolates paired with longitudinal multiomics data enables mechanistic microbiome research.</title>
        <authorList>
            <person name="Poyet M."/>
            <person name="Groussin M."/>
            <person name="Gibbons S.M."/>
            <person name="Avila-Pacheco J."/>
            <person name="Jiang X."/>
            <person name="Kearney S.M."/>
            <person name="Perrotta A.R."/>
            <person name="Berdy B."/>
            <person name="Zhao S."/>
            <person name="Lieberman T.D."/>
            <person name="Swanson P.K."/>
            <person name="Smith M."/>
            <person name="Roesemann S."/>
            <person name="Alexander J.E."/>
            <person name="Rich S.A."/>
            <person name="Livny J."/>
            <person name="Vlamakis H."/>
            <person name="Clish C."/>
            <person name="Bullock K."/>
            <person name="Deik A."/>
            <person name="Scott J."/>
            <person name="Pierce K.A."/>
            <person name="Xavier R.J."/>
            <person name="Alm E.J."/>
        </authorList>
    </citation>
    <scope>NUCLEOTIDE SEQUENCE [LARGE SCALE GENOMIC DNA]</scope>
    <source>
        <strain evidence="2 3">BIOML-A266</strain>
    </source>
</reference>
<accession>A0A5B3H1C1</accession>
<feature type="region of interest" description="Disordered" evidence="1">
    <location>
        <begin position="1"/>
        <end position="37"/>
    </location>
</feature>
<sequence>MKTPKGIREHDADELRKAKRLDPIRKSGKERHSLYRSIDEEDDEDLLGTTRRESVLDYLDEGDDEKE</sequence>
<name>A0A5B3H1C1_9BACT</name>
<dbReference type="Proteomes" id="UP000322940">
    <property type="component" value="Unassembled WGS sequence"/>
</dbReference>
<protein>
    <submittedName>
        <fullName evidence="2">Uncharacterized protein</fullName>
    </submittedName>
</protein>
<dbReference type="AlphaFoldDB" id="A0A5B3H1C1"/>
<evidence type="ECO:0000313" key="2">
    <source>
        <dbReference type="EMBL" id="KAA2379701.1"/>
    </source>
</evidence>
<feature type="compositionally biased region" description="Basic and acidic residues" evidence="1">
    <location>
        <begin position="1"/>
        <end position="33"/>
    </location>
</feature>
<evidence type="ECO:0000256" key="1">
    <source>
        <dbReference type="SAM" id="MobiDB-lite"/>
    </source>
</evidence>
<evidence type="ECO:0000313" key="3">
    <source>
        <dbReference type="Proteomes" id="UP000322940"/>
    </source>
</evidence>